<name>A0A9X3I7S9_9SPHI</name>
<dbReference type="AlphaFoldDB" id="A0A9X3I7S9"/>
<reference evidence="1" key="1">
    <citation type="submission" date="2022-11" db="EMBL/GenBank/DDBJ databases">
        <authorList>
            <person name="Graham C."/>
            <person name="Newman J.D."/>
        </authorList>
    </citation>
    <scope>NUCLEOTIDE SEQUENCE</scope>
    <source>
        <strain evidence="1">DSM 19486</strain>
    </source>
</reference>
<dbReference type="SUPFAM" id="SSF53756">
    <property type="entry name" value="UDP-Glycosyltransferase/glycogen phosphorylase"/>
    <property type="match status" value="1"/>
</dbReference>
<dbReference type="EC" id="2.4.-.-" evidence="1"/>
<dbReference type="PANTHER" id="PTHR12526:SF637">
    <property type="entry name" value="GLYCOSYLTRANSFERASE EPSF-RELATED"/>
    <property type="match status" value="1"/>
</dbReference>
<dbReference type="Proteomes" id="UP001142592">
    <property type="component" value="Unassembled WGS sequence"/>
</dbReference>
<gene>
    <name evidence="1" type="ORF">OQZ29_04675</name>
</gene>
<evidence type="ECO:0000313" key="1">
    <source>
        <dbReference type="EMBL" id="MCX3264026.1"/>
    </source>
</evidence>
<keyword evidence="1" id="KW-0808">Transferase</keyword>
<dbReference type="EMBL" id="JAPJUH010000002">
    <property type="protein sequence ID" value="MCX3264026.1"/>
    <property type="molecule type" value="Genomic_DNA"/>
</dbReference>
<protein>
    <submittedName>
        <fullName evidence="1">Glycosyltransferase</fullName>
        <ecNumber evidence="1">2.4.-.-</ecNumber>
    </submittedName>
</protein>
<evidence type="ECO:0000313" key="2">
    <source>
        <dbReference type="Proteomes" id="UP001142592"/>
    </source>
</evidence>
<keyword evidence="2" id="KW-1185">Reference proteome</keyword>
<accession>A0A9X3I7S9</accession>
<dbReference type="GO" id="GO:0016757">
    <property type="term" value="F:glycosyltransferase activity"/>
    <property type="evidence" value="ECO:0007669"/>
    <property type="project" value="UniProtKB-KW"/>
</dbReference>
<proteinExistence type="predicted"/>
<sequence length="411" mass="46940">MALKILHITFSDSGGAGTAALRLHKGLSGIGLQSKILVLEKRTQTTGVFEYPKKNRYFILFLRVLKKMQLPQTLEHRNDNLYKSFDGEFEYFSFARTSFINLAEHPLVKECDVVNLHWIPNFVDYPTFFEKLEKPIVWTQHDMNAFQGGFHYREDNIRNPHLLAINHEQYLCKLASIKNLPSSKMIVVSPSKWLMNEARSSEILRGFRHFHIPNGLDSSVFNFKKQQPLKAKFKLDTNKITVLFISETVKSIRKGFKHILELIEDDEVSSRFQFVAVGNIKKAQRKNKVLYLGSIHSEQEISEIYSAADIYLLPSREDNFPNVMLESLASGTPVVGFNIGGLKDLIVNGQNGYLSDEISTEGLKVSLLRCANKLNMFNRKLIAETIGGSYSIQVQAEAYKHIYEEITSLIN</sequence>
<keyword evidence="1" id="KW-0328">Glycosyltransferase</keyword>
<organism evidence="1 2">
    <name type="scientific">Pedobacter agri</name>
    <dbReference type="NCBI Taxonomy" id="454586"/>
    <lineage>
        <taxon>Bacteria</taxon>
        <taxon>Pseudomonadati</taxon>
        <taxon>Bacteroidota</taxon>
        <taxon>Sphingobacteriia</taxon>
        <taxon>Sphingobacteriales</taxon>
        <taxon>Sphingobacteriaceae</taxon>
        <taxon>Pedobacter</taxon>
    </lineage>
</organism>
<dbReference type="Gene3D" id="3.40.50.2000">
    <property type="entry name" value="Glycogen Phosphorylase B"/>
    <property type="match status" value="2"/>
</dbReference>
<dbReference type="RefSeq" id="WP_010599397.1">
    <property type="nucleotide sequence ID" value="NZ_JAPJUH010000002.1"/>
</dbReference>
<comment type="caution">
    <text evidence="1">The sequence shown here is derived from an EMBL/GenBank/DDBJ whole genome shotgun (WGS) entry which is preliminary data.</text>
</comment>
<dbReference type="Pfam" id="PF13692">
    <property type="entry name" value="Glyco_trans_1_4"/>
    <property type="match status" value="1"/>
</dbReference>
<dbReference type="PANTHER" id="PTHR12526">
    <property type="entry name" value="GLYCOSYLTRANSFERASE"/>
    <property type="match status" value="1"/>
</dbReference>